<proteinExistence type="predicted"/>
<accession>A0ABM0MHS9</accession>
<dbReference type="RefSeq" id="XP_006819570.1">
    <property type="nucleotide sequence ID" value="XM_006819507.1"/>
</dbReference>
<gene>
    <name evidence="3" type="primary">LOC102801208</name>
</gene>
<dbReference type="InterPro" id="IPR025246">
    <property type="entry name" value="IS30-like_HTH"/>
</dbReference>
<dbReference type="SUPFAM" id="SSF46689">
    <property type="entry name" value="Homeodomain-like"/>
    <property type="match status" value="1"/>
</dbReference>
<evidence type="ECO:0000313" key="3">
    <source>
        <dbReference type="RefSeq" id="XP_006819570.1"/>
    </source>
</evidence>
<evidence type="ECO:0000313" key="2">
    <source>
        <dbReference type="Proteomes" id="UP000694865"/>
    </source>
</evidence>
<keyword evidence="2" id="KW-1185">Reference proteome</keyword>
<evidence type="ECO:0000259" key="1">
    <source>
        <dbReference type="Pfam" id="PF13936"/>
    </source>
</evidence>
<feature type="domain" description="Transposase IS30-like HTH" evidence="1">
    <location>
        <begin position="4"/>
        <end position="41"/>
    </location>
</feature>
<reference evidence="3" key="1">
    <citation type="submission" date="2025-08" db="UniProtKB">
        <authorList>
            <consortium name="RefSeq"/>
        </authorList>
    </citation>
    <scope>IDENTIFICATION</scope>
    <source>
        <tissue evidence="3">Testes</tissue>
    </source>
</reference>
<sequence>MPPRRQLTIEERDRAIGWLNEGVSLREAARKLNVTPSVIHRLSQCFRETHIVHDGRPRSGCPRVTTPAEDRNLLISALRNRTVTANSLRRTLRAATHTDASDQTVRNLLRARNVRPRRQASPSPIPHNCSLRLGWTAHSLDTSTVVFCRLHR</sequence>
<dbReference type="InterPro" id="IPR009057">
    <property type="entry name" value="Homeodomain-like_sf"/>
</dbReference>
<organism evidence="2 3">
    <name type="scientific">Saccoglossus kowalevskii</name>
    <name type="common">Acorn worm</name>
    <dbReference type="NCBI Taxonomy" id="10224"/>
    <lineage>
        <taxon>Eukaryota</taxon>
        <taxon>Metazoa</taxon>
        <taxon>Hemichordata</taxon>
        <taxon>Enteropneusta</taxon>
        <taxon>Harrimaniidae</taxon>
        <taxon>Saccoglossus</taxon>
    </lineage>
</organism>
<dbReference type="Proteomes" id="UP000694865">
    <property type="component" value="Unplaced"/>
</dbReference>
<dbReference type="GeneID" id="102801208"/>
<dbReference type="Pfam" id="PF13936">
    <property type="entry name" value="HTH_38"/>
    <property type="match status" value="1"/>
</dbReference>
<protein>
    <submittedName>
        <fullName evidence="3">Uncharacterized protein LOC102801208</fullName>
    </submittedName>
</protein>
<name>A0ABM0MHS9_SACKO</name>